<feature type="active site" description="Charge relay system" evidence="9">
    <location>
        <position position="225"/>
    </location>
</feature>
<dbReference type="PANTHER" id="PTHR14218:SF19">
    <property type="entry name" value="SERINE PROTEASE AORO, PUTATIVE (AFU_ORTHOLOGUE AFUA_6G10250)-RELATED"/>
    <property type="match status" value="1"/>
</dbReference>
<evidence type="ECO:0000256" key="5">
    <source>
        <dbReference type="ARBA" id="ARBA00022801"/>
    </source>
</evidence>
<evidence type="ECO:0000256" key="9">
    <source>
        <dbReference type="PROSITE-ProRule" id="PRU01032"/>
    </source>
</evidence>
<feature type="active site" description="Charge relay system" evidence="9">
    <location>
        <position position="229"/>
    </location>
</feature>
<evidence type="ECO:0000256" key="6">
    <source>
        <dbReference type="ARBA" id="ARBA00022825"/>
    </source>
</evidence>
<dbReference type="InterPro" id="IPR030400">
    <property type="entry name" value="Sedolisin_dom"/>
</dbReference>
<keyword evidence="12" id="KW-1185">Reference proteome</keyword>
<dbReference type="AlphaFoldDB" id="M3A6G3"/>
<evidence type="ECO:0000256" key="7">
    <source>
        <dbReference type="ARBA" id="ARBA00022837"/>
    </source>
</evidence>
<dbReference type="EMBL" id="KB446556">
    <property type="protein sequence ID" value="EME86689.1"/>
    <property type="molecule type" value="Genomic_DNA"/>
</dbReference>
<dbReference type="GO" id="GO:0046872">
    <property type="term" value="F:metal ion binding"/>
    <property type="evidence" value="ECO:0007669"/>
    <property type="project" value="UniProtKB-KW"/>
</dbReference>
<dbReference type="GO" id="GO:0004252">
    <property type="term" value="F:serine-type endopeptidase activity"/>
    <property type="evidence" value="ECO:0007669"/>
    <property type="project" value="UniProtKB-UniRule"/>
</dbReference>
<dbReference type="GO" id="GO:0006508">
    <property type="term" value="P:proteolysis"/>
    <property type="evidence" value="ECO:0007669"/>
    <property type="project" value="UniProtKB-KW"/>
</dbReference>
<dbReference type="Pfam" id="PF09286">
    <property type="entry name" value="Pro-kuma_activ"/>
    <property type="match status" value="1"/>
</dbReference>
<feature type="domain" description="Peptidase S53" evidence="10">
    <location>
        <begin position="149"/>
        <end position="531"/>
    </location>
</feature>
<dbReference type="InterPro" id="IPR023828">
    <property type="entry name" value="Peptidase_S8_Ser-AS"/>
</dbReference>
<comment type="caution">
    <text evidence="9">Lacks conserved residue(s) required for the propagation of feature annotation.</text>
</comment>
<dbReference type="Gene3D" id="3.40.50.200">
    <property type="entry name" value="Peptidase S8/S53 domain"/>
    <property type="match status" value="1"/>
</dbReference>
<dbReference type="VEuPathDB" id="FungiDB:MYCFIDRAFT_206911"/>
<keyword evidence="8" id="KW-0865">Zymogen</keyword>
<evidence type="ECO:0000259" key="10">
    <source>
        <dbReference type="PROSITE" id="PS51695"/>
    </source>
</evidence>
<name>M3A6G3_PSEFD</name>
<evidence type="ECO:0000256" key="4">
    <source>
        <dbReference type="ARBA" id="ARBA00022723"/>
    </source>
</evidence>
<reference evidence="11 12" key="1">
    <citation type="journal article" date="2012" name="PLoS Pathog.">
        <title>Diverse lifestyles and strategies of plant pathogenesis encoded in the genomes of eighteen Dothideomycetes fungi.</title>
        <authorList>
            <person name="Ohm R.A."/>
            <person name="Feau N."/>
            <person name="Henrissat B."/>
            <person name="Schoch C.L."/>
            <person name="Horwitz B.A."/>
            <person name="Barry K.W."/>
            <person name="Condon B.J."/>
            <person name="Copeland A.C."/>
            <person name="Dhillon B."/>
            <person name="Glaser F."/>
            <person name="Hesse C.N."/>
            <person name="Kosti I."/>
            <person name="LaButti K."/>
            <person name="Lindquist E.A."/>
            <person name="Lucas S."/>
            <person name="Salamov A.A."/>
            <person name="Bradshaw R.E."/>
            <person name="Ciuffetti L."/>
            <person name="Hamelin R.C."/>
            <person name="Kema G.H.J."/>
            <person name="Lawrence C."/>
            <person name="Scott J.A."/>
            <person name="Spatafora J.W."/>
            <person name="Turgeon B.G."/>
            <person name="de Wit P.J.G.M."/>
            <person name="Zhong S."/>
            <person name="Goodwin S.B."/>
            <person name="Grigoriev I.V."/>
        </authorList>
    </citation>
    <scope>NUCLEOTIDE SEQUENCE [LARGE SCALE GENOMIC DNA]</scope>
    <source>
        <strain evidence="11 12">CIRAD86</strain>
    </source>
</reference>
<keyword evidence="4" id="KW-0479">Metal-binding</keyword>
<accession>M3A6G3</accession>
<gene>
    <name evidence="11" type="ORF">MYCFIDRAFT_206911</name>
</gene>
<evidence type="ECO:0000313" key="12">
    <source>
        <dbReference type="Proteomes" id="UP000016932"/>
    </source>
</evidence>
<dbReference type="GO" id="GO:0005576">
    <property type="term" value="C:extracellular region"/>
    <property type="evidence" value="ECO:0007669"/>
    <property type="project" value="UniProtKB-SubCell"/>
</dbReference>
<keyword evidence="3 9" id="KW-0645">Protease</keyword>
<dbReference type="RefSeq" id="XP_007923878.1">
    <property type="nucleotide sequence ID" value="XM_007925687.1"/>
</dbReference>
<organism evidence="11 12">
    <name type="scientific">Pseudocercospora fijiensis (strain CIRAD86)</name>
    <name type="common">Black leaf streak disease fungus</name>
    <name type="synonym">Mycosphaerella fijiensis</name>
    <dbReference type="NCBI Taxonomy" id="383855"/>
    <lineage>
        <taxon>Eukaryota</taxon>
        <taxon>Fungi</taxon>
        <taxon>Dikarya</taxon>
        <taxon>Ascomycota</taxon>
        <taxon>Pezizomycotina</taxon>
        <taxon>Dothideomycetes</taxon>
        <taxon>Dothideomycetidae</taxon>
        <taxon>Mycosphaerellales</taxon>
        <taxon>Mycosphaerellaceae</taxon>
        <taxon>Pseudocercospora</taxon>
    </lineage>
</organism>
<dbReference type="Proteomes" id="UP000016932">
    <property type="component" value="Unassembled WGS sequence"/>
</dbReference>
<dbReference type="KEGG" id="pfj:MYCFIDRAFT_206911"/>
<dbReference type="GeneID" id="19336527"/>
<keyword evidence="6 9" id="KW-0720">Serine protease</keyword>
<comment type="subcellular location">
    <subcellularLocation>
        <location evidence="2">Secreted</location>
        <location evidence="2">Extracellular space</location>
    </subcellularLocation>
</comment>
<dbReference type="SUPFAM" id="SSF54897">
    <property type="entry name" value="Protease propeptides/inhibitors"/>
    <property type="match status" value="1"/>
</dbReference>
<proteinExistence type="predicted"/>
<dbReference type="InterPro" id="IPR015366">
    <property type="entry name" value="S53_propep"/>
</dbReference>
<evidence type="ECO:0000256" key="3">
    <source>
        <dbReference type="ARBA" id="ARBA00022670"/>
    </source>
</evidence>
<evidence type="ECO:0000256" key="8">
    <source>
        <dbReference type="ARBA" id="ARBA00023145"/>
    </source>
</evidence>
<dbReference type="PANTHER" id="PTHR14218">
    <property type="entry name" value="PROTEASE S8 TRIPEPTIDYL PEPTIDASE I CLN2"/>
    <property type="match status" value="1"/>
</dbReference>
<dbReference type="InterPro" id="IPR036852">
    <property type="entry name" value="Peptidase_S8/S53_dom_sf"/>
</dbReference>
<dbReference type="PROSITE" id="PS00138">
    <property type="entry name" value="SUBTILASE_SER"/>
    <property type="match status" value="1"/>
</dbReference>
<dbReference type="PROSITE" id="PS51695">
    <property type="entry name" value="SEDOLISIN"/>
    <property type="match status" value="1"/>
</dbReference>
<evidence type="ECO:0000256" key="2">
    <source>
        <dbReference type="ARBA" id="ARBA00004239"/>
    </source>
</evidence>
<evidence type="ECO:0000313" key="11">
    <source>
        <dbReference type="EMBL" id="EME86689.1"/>
    </source>
</evidence>
<sequence length="531" mass="57864">MADGLHLLLLIADPDSPNHGMFSFDMALQPANSCRQALVSSEETSNEVFKWLSAIEIHHSRITHSKGRNWLEVNATVAEIERLLKTEYHLFQHQENGGYRVACDSYHLPKELQSHLDGLQPIAQKSPAVQVSTVTNFTGPFGLTRCDDLITIDCLRTIYNFGKGNYSHAGNKMGIAEWADFLNYPDLKPFFNNFTSPQIPADTLPEFVSIDGGKRVDPNGTNYIESALDIESAYSIIWPQQIRQYQVGDSVNVDSVGTFNIFLDALDASYCTYQGGDQPYLDPVMPAGASEAGGCTGPLQLSPTTKSKLLYHAFTKNDSAAIFATGDAGVANRYNAAYNNSCVNAEHGYVLPQLPRQLSLKTRGANAIYGGEVAVAQPNKKNNTYLDFYSGGGGGVSNICPRPQYQDHAVKVYLDDYAPKYNDSVFNRTGRGIPDVSAMGWNITTVYFGRTSAIGGTSAAIPIFAAILTLINEERLQVGKTPIGFANPVFYLQVSGNNPGCGTEGFPASKGWDAVTGLGTPDFEKMKIRRG</sequence>
<feature type="active site" description="Charge relay system" evidence="9">
    <location>
        <position position="458"/>
    </location>
</feature>
<dbReference type="CDD" id="cd11377">
    <property type="entry name" value="Pro-peptidase_S53"/>
    <property type="match status" value="1"/>
</dbReference>
<dbReference type="CDD" id="cd04056">
    <property type="entry name" value="Peptidases_S53"/>
    <property type="match status" value="1"/>
</dbReference>
<dbReference type="HOGENOM" id="CLU_013783_4_0_1"/>
<dbReference type="eggNOG" id="ENOG502QTN1">
    <property type="taxonomic scope" value="Eukaryota"/>
</dbReference>
<dbReference type="SUPFAM" id="SSF52743">
    <property type="entry name" value="Subtilisin-like"/>
    <property type="match status" value="1"/>
</dbReference>
<protein>
    <recommendedName>
        <fullName evidence="10">Peptidase S53 domain-containing protein</fullName>
    </recommendedName>
</protein>
<dbReference type="OrthoDB" id="270167at2759"/>
<comment type="cofactor">
    <cofactor evidence="1">
        <name>Ca(2+)</name>
        <dbReference type="ChEBI" id="CHEBI:29108"/>
    </cofactor>
</comment>
<keyword evidence="5 9" id="KW-0378">Hydrolase</keyword>
<dbReference type="GO" id="GO:0008240">
    <property type="term" value="F:tripeptidyl-peptidase activity"/>
    <property type="evidence" value="ECO:0007669"/>
    <property type="project" value="TreeGrafter"/>
</dbReference>
<keyword evidence="7" id="KW-0106">Calcium</keyword>
<dbReference type="InterPro" id="IPR050819">
    <property type="entry name" value="Tripeptidyl-peptidase_I"/>
</dbReference>
<dbReference type="SMART" id="SM00944">
    <property type="entry name" value="Pro-kuma_activ"/>
    <property type="match status" value="1"/>
</dbReference>
<evidence type="ECO:0000256" key="1">
    <source>
        <dbReference type="ARBA" id="ARBA00001913"/>
    </source>
</evidence>